<dbReference type="EMBL" id="GGFM01009297">
    <property type="protein sequence ID" value="MBW30048.1"/>
    <property type="molecule type" value="Transcribed_RNA"/>
</dbReference>
<name>A0A2M3ZNR2_9DIPT</name>
<protein>
    <submittedName>
        <fullName evidence="2">Putative secreted peptide</fullName>
    </submittedName>
</protein>
<reference evidence="2" key="1">
    <citation type="submission" date="2018-01" db="EMBL/GenBank/DDBJ databases">
        <title>An insight into the sialome of Amazonian anophelines.</title>
        <authorList>
            <person name="Ribeiro J.M."/>
            <person name="Scarpassa V."/>
            <person name="Calvo E."/>
        </authorList>
    </citation>
    <scope>NUCLEOTIDE SEQUENCE</scope>
    <source>
        <tissue evidence="2">Salivary glands</tissue>
    </source>
</reference>
<evidence type="ECO:0000313" key="2">
    <source>
        <dbReference type="EMBL" id="MBW30048.1"/>
    </source>
</evidence>
<evidence type="ECO:0000256" key="1">
    <source>
        <dbReference type="SAM" id="SignalP"/>
    </source>
</evidence>
<feature type="chain" id="PRO_5014707942" evidence="1">
    <location>
        <begin position="23"/>
        <end position="90"/>
    </location>
</feature>
<keyword evidence="1" id="KW-0732">Signal</keyword>
<feature type="signal peptide" evidence="1">
    <location>
        <begin position="1"/>
        <end position="22"/>
    </location>
</feature>
<organism evidence="2">
    <name type="scientific">Anopheles braziliensis</name>
    <dbReference type="NCBI Taxonomy" id="58242"/>
    <lineage>
        <taxon>Eukaryota</taxon>
        <taxon>Metazoa</taxon>
        <taxon>Ecdysozoa</taxon>
        <taxon>Arthropoda</taxon>
        <taxon>Hexapoda</taxon>
        <taxon>Insecta</taxon>
        <taxon>Pterygota</taxon>
        <taxon>Neoptera</taxon>
        <taxon>Endopterygota</taxon>
        <taxon>Diptera</taxon>
        <taxon>Nematocera</taxon>
        <taxon>Culicoidea</taxon>
        <taxon>Culicidae</taxon>
        <taxon>Anophelinae</taxon>
        <taxon>Anopheles</taxon>
    </lineage>
</organism>
<dbReference type="AlphaFoldDB" id="A0A2M3ZNR2"/>
<sequence>MVVPAVVWWMCSLMMVVNRSMTFPTSCAWRPQAMMHRWPSMACSMSKQFHPVTSSIIIRSSSSSSSGSALFWRNVSDLWRKTRMMRFASC</sequence>
<proteinExistence type="predicted"/>
<accession>A0A2M3ZNR2</accession>